<dbReference type="Proteomes" id="UP000317010">
    <property type="component" value="Unassembled WGS sequence"/>
</dbReference>
<sequence>MKKLLYNVNNYLLLVIIAAIFFSLPACKKESSSTGTPVITAIRNYVPHPGDSLLSKVGTGQWVVISGRNLKGALNIYFDGVSASFNDAWFSDTSAVVLIPSVIAFPSVPSKTLNTITYVTTHGQTTFSFPIVAPAPSISGISDEDANPGDSVKIYGFNFFFVQSLTYAGLPVTSYKSSNDGTYISLAVPAGVTQTGGIVSVTTKSGKATTVYTVHDFVTGVFQNWDSINTYPWGSNTSSSSTDFPGNTGSYNVLTATNLAADDFAWYNGGRGVNMGASQWVPIADIDSSLSSYAVKFEISVPTTTPWVNGAIYVAVNYSFNYIARYTPWISSTGKTTAFTTNGWQTVTIPLSNFLTNNGTGTQVASITDLVGASGNNGMNIWYINDSSGAVTAFTAAIDNIRVVKIN</sequence>
<dbReference type="GO" id="GO:0030247">
    <property type="term" value="F:polysaccharide binding"/>
    <property type="evidence" value="ECO:0007669"/>
    <property type="project" value="InterPro"/>
</dbReference>
<dbReference type="InterPro" id="IPR013783">
    <property type="entry name" value="Ig-like_fold"/>
</dbReference>
<feature type="domain" description="Surface glycan-binding protein B xyloglucan binding" evidence="1">
    <location>
        <begin position="219"/>
        <end position="405"/>
    </location>
</feature>
<dbReference type="AlphaFoldDB" id="A0A562TPD9"/>
<dbReference type="Gene3D" id="2.60.40.10">
    <property type="entry name" value="Immunoglobulins"/>
    <property type="match status" value="2"/>
</dbReference>
<dbReference type="RefSeq" id="WP_144916052.1">
    <property type="nucleotide sequence ID" value="NZ_VLLI01000016.1"/>
</dbReference>
<name>A0A562TPD9_9SPHI</name>
<dbReference type="EMBL" id="VLLI01000016">
    <property type="protein sequence ID" value="TWI95273.1"/>
    <property type="molecule type" value="Genomic_DNA"/>
</dbReference>
<gene>
    <name evidence="2" type="ORF">JN11_04387</name>
</gene>
<dbReference type="InterPro" id="IPR040475">
    <property type="entry name" value="SGBP_B_XBD"/>
</dbReference>
<evidence type="ECO:0000259" key="1">
    <source>
        <dbReference type="Pfam" id="PF18329"/>
    </source>
</evidence>
<accession>A0A562TPD9</accession>
<organism evidence="2 3">
    <name type="scientific">Mucilaginibacter frigoritolerans</name>
    <dbReference type="NCBI Taxonomy" id="652788"/>
    <lineage>
        <taxon>Bacteria</taxon>
        <taxon>Pseudomonadati</taxon>
        <taxon>Bacteroidota</taxon>
        <taxon>Sphingobacteriia</taxon>
        <taxon>Sphingobacteriales</taxon>
        <taxon>Sphingobacteriaceae</taxon>
        <taxon>Mucilaginibacter</taxon>
    </lineage>
</organism>
<comment type="caution">
    <text evidence="2">The sequence shown here is derived from an EMBL/GenBank/DDBJ whole genome shotgun (WGS) entry which is preliminary data.</text>
</comment>
<dbReference type="Pfam" id="PF18329">
    <property type="entry name" value="SGBP_B_XBD"/>
    <property type="match status" value="1"/>
</dbReference>
<dbReference type="OrthoDB" id="660167at2"/>
<protein>
    <recommendedName>
        <fullName evidence="1">Surface glycan-binding protein B xyloglucan binding domain-containing protein</fullName>
    </recommendedName>
</protein>
<proteinExistence type="predicted"/>
<evidence type="ECO:0000313" key="2">
    <source>
        <dbReference type="EMBL" id="TWI95273.1"/>
    </source>
</evidence>
<reference evidence="2 3" key="1">
    <citation type="submission" date="2019-07" db="EMBL/GenBank/DDBJ databases">
        <title>Genomic Encyclopedia of Archaeal and Bacterial Type Strains, Phase II (KMG-II): from individual species to whole genera.</title>
        <authorList>
            <person name="Goeker M."/>
        </authorList>
    </citation>
    <scope>NUCLEOTIDE SEQUENCE [LARGE SCALE GENOMIC DNA]</scope>
    <source>
        <strain evidence="2 3">ATCC BAA-1854</strain>
    </source>
</reference>
<keyword evidence="3" id="KW-1185">Reference proteome</keyword>
<evidence type="ECO:0000313" key="3">
    <source>
        <dbReference type="Proteomes" id="UP000317010"/>
    </source>
</evidence>